<organism evidence="2 3">
    <name type="scientific">Rhizophagus irregularis</name>
    <dbReference type="NCBI Taxonomy" id="588596"/>
    <lineage>
        <taxon>Eukaryota</taxon>
        <taxon>Fungi</taxon>
        <taxon>Fungi incertae sedis</taxon>
        <taxon>Mucoromycota</taxon>
        <taxon>Glomeromycotina</taxon>
        <taxon>Glomeromycetes</taxon>
        <taxon>Glomerales</taxon>
        <taxon>Glomeraceae</taxon>
        <taxon>Rhizophagus</taxon>
    </lineage>
</organism>
<evidence type="ECO:0000313" key="2">
    <source>
        <dbReference type="EMBL" id="PKY54839.1"/>
    </source>
</evidence>
<comment type="caution">
    <text evidence="2">The sequence shown here is derived from an EMBL/GenBank/DDBJ whole genome shotgun (WGS) entry which is preliminary data.</text>
</comment>
<dbReference type="AlphaFoldDB" id="A0A2I1H7J2"/>
<accession>A0A2I1H7J2</accession>
<dbReference type="OrthoDB" id="10489515at2759"/>
<name>A0A2I1H7J2_9GLOM</name>
<reference evidence="2 3" key="1">
    <citation type="submission" date="2015-10" db="EMBL/GenBank/DDBJ databases">
        <title>Genome analyses suggest a sexual origin of heterokaryosis in a supposedly ancient asexual fungus.</title>
        <authorList>
            <person name="Ropars J."/>
            <person name="Sedzielewska K."/>
            <person name="Noel J."/>
            <person name="Charron P."/>
            <person name="Farinelli L."/>
            <person name="Marton T."/>
            <person name="Kruger M."/>
            <person name="Pelin A."/>
            <person name="Brachmann A."/>
            <person name="Corradi N."/>
        </authorList>
    </citation>
    <scope>NUCLEOTIDE SEQUENCE [LARGE SCALE GENOMIC DNA]</scope>
    <source>
        <strain evidence="2 3">A4</strain>
    </source>
</reference>
<dbReference type="EMBL" id="LLXI01001700">
    <property type="protein sequence ID" value="PKY54839.1"/>
    <property type="molecule type" value="Genomic_DNA"/>
</dbReference>
<feature type="region of interest" description="Disordered" evidence="1">
    <location>
        <begin position="86"/>
        <end position="123"/>
    </location>
</feature>
<dbReference type="Proteomes" id="UP000234323">
    <property type="component" value="Unassembled WGS sequence"/>
</dbReference>
<evidence type="ECO:0000313" key="3">
    <source>
        <dbReference type="Proteomes" id="UP000234323"/>
    </source>
</evidence>
<keyword evidence="3" id="KW-1185">Reference proteome</keyword>
<gene>
    <name evidence="2" type="ORF">RhiirA4_473867</name>
</gene>
<evidence type="ECO:0000256" key="1">
    <source>
        <dbReference type="SAM" id="MobiDB-lite"/>
    </source>
</evidence>
<sequence length="136" mass="15702">MDIIGNLIKNDEEIVVLITYIVYVNTTNNFSSFDKKNTITTLPWLNPSNTTNEDPLYDINNDFLNFVNNHIQNKVNKVDKTDDIIKVSDDDNSKGRRKNNKKTNGYTTDVDKPSKRTRRKISDLATEFLQDKSDID</sequence>
<proteinExistence type="predicted"/>
<protein>
    <submittedName>
        <fullName evidence="2">Uncharacterized protein</fullName>
    </submittedName>
</protein>